<dbReference type="Pfam" id="PF07883">
    <property type="entry name" value="Cupin_2"/>
    <property type="match status" value="1"/>
</dbReference>
<dbReference type="GO" id="GO:0003677">
    <property type="term" value="F:DNA binding"/>
    <property type="evidence" value="ECO:0007669"/>
    <property type="project" value="UniProtKB-KW"/>
</dbReference>
<dbReference type="SUPFAM" id="SSF51182">
    <property type="entry name" value="RmlC-like cupins"/>
    <property type="match status" value="1"/>
</dbReference>
<dbReference type="CDD" id="cd02209">
    <property type="entry name" value="cupin_XRE_C"/>
    <property type="match status" value="1"/>
</dbReference>
<feature type="domain" description="HTH cro/C1-type" evidence="2">
    <location>
        <begin position="20"/>
        <end position="74"/>
    </location>
</feature>
<dbReference type="AlphaFoldDB" id="A0A1W0CH22"/>
<accession>A0A1W0CH22</accession>
<evidence type="ECO:0000259" key="2">
    <source>
        <dbReference type="PROSITE" id="PS50943"/>
    </source>
</evidence>
<dbReference type="PROSITE" id="PS50943">
    <property type="entry name" value="HTH_CROC1"/>
    <property type="match status" value="1"/>
</dbReference>
<dbReference type="InterPro" id="IPR001387">
    <property type="entry name" value="Cro/C1-type_HTH"/>
</dbReference>
<dbReference type="CDD" id="cd00093">
    <property type="entry name" value="HTH_XRE"/>
    <property type="match status" value="1"/>
</dbReference>
<dbReference type="Gene3D" id="1.10.260.40">
    <property type="entry name" value="lambda repressor-like DNA-binding domains"/>
    <property type="match status" value="1"/>
</dbReference>
<dbReference type="Pfam" id="PF01381">
    <property type="entry name" value="HTH_3"/>
    <property type="match status" value="1"/>
</dbReference>
<dbReference type="PANTHER" id="PTHR46797">
    <property type="entry name" value="HTH-TYPE TRANSCRIPTIONAL REGULATOR"/>
    <property type="match status" value="1"/>
</dbReference>
<name>A0A1W0CH22_9NEIS</name>
<gene>
    <name evidence="3" type="ORF">B0T45_19465</name>
</gene>
<dbReference type="InterPro" id="IPR013096">
    <property type="entry name" value="Cupin_2"/>
</dbReference>
<dbReference type="GO" id="GO:0003700">
    <property type="term" value="F:DNA-binding transcription factor activity"/>
    <property type="evidence" value="ECO:0007669"/>
    <property type="project" value="TreeGrafter"/>
</dbReference>
<evidence type="ECO:0000256" key="1">
    <source>
        <dbReference type="ARBA" id="ARBA00023125"/>
    </source>
</evidence>
<dbReference type="SMART" id="SM00530">
    <property type="entry name" value="HTH_XRE"/>
    <property type="match status" value="1"/>
</dbReference>
<dbReference type="PANTHER" id="PTHR46797:SF2">
    <property type="entry name" value="TRANSCRIPTIONAL REGULATOR"/>
    <property type="match status" value="1"/>
</dbReference>
<dbReference type="GO" id="GO:0005829">
    <property type="term" value="C:cytosol"/>
    <property type="evidence" value="ECO:0007669"/>
    <property type="project" value="TreeGrafter"/>
</dbReference>
<dbReference type="InterPro" id="IPR014710">
    <property type="entry name" value="RmlC-like_jellyroll"/>
</dbReference>
<protein>
    <submittedName>
        <fullName evidence="3">Cro/Cl family transcriptional regulator</fullName>
    </submittedName>
</protein>
<dbReference type="Gene3D" id="2.60.120.10">
    <property type="entry name" value="Jelly Rolls"/>
    <property type="match status" value="1"/>
</dbReference>
<dbReference type="InterPro" id="IPR011051">
    <property type="entry name" value="RmlC_Cupin_sf"/>
</dbReference>
<sequence length="195" mass="21821">MVSKNATSAAEAPLQLGARIRQLRKRQGLTLSRLAETSGLSVGHISLIERELAQPSINALVNIARSLGVTVQWFFNDSAEQAEDEKDYIVRREQRPRLDYQSGFVEHLLTPRNQRQLEMIHCLIPPGASCDEGYSHNGEEAGFVLKGSLELFVGERQFHLEQGDSFAYSSSEPHRYRNPGSGETIVIWVITPPSF</sequence>
<dbReference type="EMBL" id="MUKV01000035">
    <property type="protein sequence ID" value="OQS34016.1"/>
    <property type="molecule type" value="Genomic_DNA"/>
</dbReference>
<proteinExistence type="predicted"/>
<organism evidence="3 4">
    <name type="scientific">Chromobacterium haemolyticum</name>
    <dbReference type="NCBI Taxonomy" id="394935"/>
    <lineage>
        <taxon>Bacteria</taxon>
        <taxon>Pseudomonadati</taxon>
        <taxon>Pseudomonadota</taxon>
        <taxon>Betaproteobacteria</taxon>
        <taxon>Neisseriales</taxon>
        <taxon>Chromobacteriaceae</taxon>
        <taxon>Chromobacterium</taxon>
    </lineage>
</organism>
<keyword evidence="1" id="KW-0238">DNA-binding</keyword>
<evidence type="ECO:0000313" key="3">
    <source>
        <dbReference type="EMBL" id="OQS34016.1"/>
    </source>
</evidence>
<evidence type="ECO:0000313" key="4">
    <source>
        <dbReference type="Proteomes" id="UP000192721"/>
    </source>
</evidence>
<dbReference type="InterPro" id="IPR050807">
    <property type="entry name" value="TransReg_Diox_bact_type"/>
</dbReference>
<reference evidence="3 4" key="1">
    <citation type="submission" date="2017-02" db="EMBL/GenBank/DDBJ databases">
        <title>Chromobacterium haemolyticum H5244.</title>
        <authorList>
            <person name="Gulvik C.A."/>
        </authorList>
    </citation>
    <scope>NUCLEOTIDE SEQUENCE [LARGE SCALE GENOMIC DNA]</scope>
    <source>
        <strain evidence="3 4">H5244</strain>
    </source>
</reference>
<comment type="caution">
    <text evidence="3">The sequence shown here is derived from an EMBL/GenBank/DDBJ whole genome shotgun (WGS) entry which is preliminary data.</text>
</comment>
<dbReference type="SUPFAM" id="SSF47413">
    <property type="entry name" value="lambda repressor-like DNA-binding domains"/>
    <property type="match status" value="1"/>
</dbReference>
<dbReference type="Proteomes" id="UP000192721">
    <property type="component" value="Unassembled WGS sequence"/>
</dbReference>
<dbReference type="InterPro" id="IPR010982">
    <property type="entry name" value="Lambda_DNA-bd_dom_sf"/>
</dbReference>